<accession>A0ABT1DCR8</accession>
<feature type="domain" description="HAMP" evidence="12">
    <location>
        <begin position="163"/>
        <end position="216"/>
    </location>
</feature>
<gene>
    <name evidence="13" type="ORF">JYK14_26730</name>
</gene>
<comment type="subcellular location">
    <subcellularLocation>
        <location evidence="2">Membrane</location>
    </subcellularLocation>
</comment>
<dbReference type="EMBL" id="JAFIRR010000220">
    <property type="protein sequence ID" value="MCO6419733.1"/>
    <property type="molecule type" value="Genomic_DNA"/>
</dbReference>
<evidence type="ECO:0000256" key="2">
    <source>
        <dbReference type="ARBA" id="ARBA00004370"/>
    </source>
</evidence>
<dbReference type="InterPro" id="IPR036097">
    <property type="entry name" value="HisK_dim/P_sf"/>
</dbReference>
<evidence type="ECO:0000256" key="8">
    <source>
        <dbReference type="ARBA" id="ARBA00022989"/>
    </source>
</evidence>
<evidence type="ECO:0000256" key="7">
    <source>
        <dbReference type="ARBA" id="ARBA00022777"/>
    </source>
</evidence>
<dbReference type="SMART" id="SM00388">
    <property type="entry name" value="HisKA"/>
    <property type="match status" value="1"/>
</dbReference>
<dbReference type="SMART" id="SM00304">
    <property type="entry name" value="HAMP"/>
    <property type="match status" value="1"/>
</dbReference>
<evidence type="ECO:0000259" key="11">
    <source>
        <dbReference type="PROSITE" id="PS50109"/>
    </source>
</evidence>
<keyword evidence="5" id="KW-0808">Transferase</keyword>
<dbReference type="PROSITE" id="PS50885">
    <property type="entry name" value="HAMP"/>
    <property type="match status" value="1"/>
</dbReference>
<dbReference type="InterPro" id="IPR036890">
    <property type="entry name" value="HATPase_C_sf"/>
</dbReference>
<dbReference type="SUPFAM" id="SSF47384">
    <property type="entry name" value="Homodimeric domain of signal transducing histidine kinase"/>
    <property type="match status" value="1"/>
</dbReference>
<evidence type="ECO:0000313" key="14">
    <source>
        <dbReference type="Proteomes" id="UP001523392"/>
    </source>
</evidence>
<comment type="caution">
    <text evidence="13">The sequence shown here is derived from an EMBL/GenBank/DDBJ whole genome shotgun (WGS) entry which is preliminary data.</text>
</comment>
<evidence type="ECO:0000256" key="5">
    <source>
        <dbReference type="ARBA" id="ARBA00022679"/>
    </source>
</evidence>
<dbReference type="Proteomes" id="UP001523392">
    <property type="component" value="Unassembled WGS sequence"/>
</dbReference>
<dbReference type="CDD" id="cd00082">
    <property type="entry name" value="HisKA"/>
    <property type="match status" value="1"/>
</dbReference>
<dbReference type="Gene3D" id="1.10.287.130">
    <property type="match status" value="1"/>
</dbReference>
<sequence>MLHLSLTLLGTIALSAVAWWATTRFALQQIAAEVERDTGVLLQSAQLGGPRGLALAIEARIAADASGTQYFLLAAPNGTHLAGNLARAPRGPGWETLALERPAPAPPGELLAFGTPLPGGAFLTVARDIAPVRALEATLLGAAGWVGGAALLLGLAGGTLLGRSATRRAAAMETALARIELGEMTHRLPVTGSGDDYDRLAARINATLDRLAVLMTTLRQVTDDIAHDLRTPLNRLRQRLEAALRDGDAAAAIPAAIAEADHLLEIFAALLRIAQVEAGARRAGFAPCDLSVIAESVAEVYAPAAEERGQVLETAIAPGIACQGDRELLTQALANLLDNAVKHGREGGRLRLALGAESITVADDGPGIPPEERELVLRRFYRRDAARSTPGSGLGLALVAAVAELHGMALRLEDNAPGLRVVLALPSPGGPPPRCG</sequence>
<proteinExistence type="predicted"/>
<dbReference type="Gene3D" id="3.30.565.10">
    <property type="entry name" value="Histidine kinase-like ATPase, C-terminal domain"/>
    <property type="match status" value="1"/>
</dbReference>
<dbReference type="Pfam" id="PF00512">
    <property type="entry name" value="HisKA"/>
    <property type="match status" value="1"/>
</dbReference>
<evidence type="ECO:0000256" key="10">
    <source>
        <dbReference type="ARBA" id="ARBA00023136"/>
    </source>
</evidence>
<evidence type="ECO:0000259" key="12">
    <source>
        <dbReference type="PROSITE" id="PS50885"/>
    </source>
</evidence>
<keyword evidence="6" id="KW-0812">Transmembrane</keyword>
<dbReference type="EC" id="2.7.13.3" evidence="3"/>
<evidence type="ECO:0000256" key="3">
    <source>
        <dbReference type="ARBA" id="ARBA00012438"/>
    </source>
</evidence>
<keyword evidence="14" id="KW-1185">Reference proteome</keyword>
<reference evidence="13 14" key="1">
    <citation type="submission" date="2021-12" db="EMBL/GenBank/DDBJ databases">
        <title>Siccirubricoccus leaddurans sp. nov., a high concentration Zn2+ tolerance bacterium.</title>
        <authorList>
            <person name="Cao Y."/>
        </authorList>
    </citation>
    <scope>NUCLEOTIDE SEQUENCE [LARGE SCALE GENOMIC DNA]</scope>
    <source>
        <strain evidence="13 14">KC 17139</strain>
    </source>
</reference>
<dbReference type="RefSeq" id="WP_252956413.1">
    <property type="nucleotide sequence ID" value="NZ_JAFIRR010000220.1"/>
</dbReference>
<dbReference type="PROSITE" id="PS50109">
    <property type="entry name" value="HIS_KIN"/>
    <property type="match status" value="1"/>
</dbReference>
<organism evidence="13 14">
    <name type="scientific">Siccirubricoccus soli</name>
    <dbReference type="NCBI Taxonomy" id="2899147"/>
    <lineage>
        <taxon>Bacteria</taxon>
        <taxon>Pseudomonadati</taxon>
        <taxon>Pseudomonadota</taxon>
        <taxon>Alphaproteobacteria</taxon>
        <taxon>Acetobacterales</taxon>
        <taxon>Roseomonadaceae</taxon>
        <taxon>Siccirubricoccus</taxon>
    </lineage>
</organism>
<dbReference type="Gene3D" id="6.10.340.10">
    <property type="match status" value="1"/>
</dbReference>
<evidence type="ECO:0000256" key="6">
    <source>
        <dbReference type="ARBA" id="ARBA00022692"/>
    </source>
</evidence>
<dbReference type="GO" id="GO:0016301">
    <property type="term" value="F:kinase activity"/>
    <property type="evidence" value="ECO:0007669"/>
    <property type="project" value="UniProtKB-KW"/>
</dbReference>
<dbReference type="Pfam" id="PF02518">
    <property type="entry name" value="HATPase_c"/>
    <property type="match status" value="1"/>
</dbReference>
<dbReference type="InterPro" id="IPR050428">
    <property type="entry name" value="TCS_sensor_his_kinase"/>
</dbReference>
<dbReference type="InterPro" id="IPR003594">
    <property type="entry name" value="HATPase_dom"/>
</dbReference>
<dbReference type="InterPro" id="IPR003661">
    <property type="entry name" value="HisK_dim/P_dom"/>
</dbReference>
<comment type="catalytic activity">
    <reaction evidence="1">
        <text>ATP + protein L-histidine = ADP + protein N-phospho-L-histidine.</text>
        <dbReference type="EC" id="2.7.13.3"/>
    </reaction>
</comment>
<name>A0ABT1DCR8_9PROT</name>
<dbReference type="PANTHER" id="PTHR45436">
    <property type="entry name" value="SENSOR HISTIDINE KINASE YKOH"/>
    <property type="match status" value="1"/>
</dbReference>
<keyword evidence="8" id="KW-1133">Transmembrane helix</keyword>
<dbReference type="SUPFAM" id="SSF55874">
    <property type="entry name" value="ATPase domain of HSP90 chaperone/DNA topoisomerase II/histidine kinase"/>
    <property type="match status" value="1"/>
</dbReference>
<dbReference type="SMART" id="SM00387">
    <property type="entry name" value="HATPase_c"/>
    <property type="match status" value="1"/>
</dbReference>
<evidence type="ECO:0000256" key="9">
    <source>
        <dbReference type="ARBA" id="ARBA00023012"/>
    </source>
</evidence>
<dbReference type="PRINTS" id="PR00344">
    <property type="entry name" value="BCTRLSENSOR"/>
</dbReference>
<dbReference type="InterPro" id="IPR003660">
    <property type="entry name" value="HAMP_dom"/>
</dbReference>
<keyword evidence="9" id="KW-0902">Two-component regulatory system</keyword>
<dbReference type="InterPro" id="IPR004358">
    <property type="entry name" value="Sig_transdc_His_kin-like_C"/>
</dbReference>
<evidence type="ECO:0000256" key="4">
    <source>
        <dbReference type="ARBA" id="ARBA00022553"/>
    </source>
</evidence>
<evidence type="ECO:0000313" key="13">
    <source>
        <dbReference type="EMBL" id="MCO6419733.1"/>
    </source>
</evidence>
<protein>
    <recommendedName>
        <fullName evidence="3">histidine kinase</fullName>
        <ecNumber evidence="3">2.7.13.3</ecNumber>
    </recommendedName>
</protein>
<dbReference type="InterPro" id="IPR005467">
    <property type="entry name" value="His_kinase_dom"/>
</dbReference>
<evidence type="ECO:0000256" key="1">
    <source>
        <dbReference type="ARBA" id="ARBA00000085"/>
    </source>
</evidence>
<feature type="domain" description="Histidine kinase" evidence="11">
    <location>
        <begin position="224"/>
        <end position="429"/>
    </location>
</feature>
<keyword evidence="10" id="KW-0472">Membrane</keyword>
<keyword evidence="7 13" id="KW-0418">Kinase</keyword>
<keyword evidence="4" id="KW-0597">Phosphoprotein</keyword>
<dbReference type="PANTHER" id="PTHR45436:SF8">
    <property type="entry name" value="HISTIDINE KINASE"/>
    <property type="match status" value="1"/>
</dbReference>